<name>A0A1X4GJG4_9CYAN</name>
<evidence type="ECO:0008006" key="3">
    <source>
        <dbReference type="Google" id="ProtNLM"/>
    </source>
</evidence>
<organism evidence="1 2">
    <name type="scientific">Cylindrospermopsis raciborskii CENA303</name>
    <dbReference type="NCBI Taxonomy" id="1170769"/>
    <lineage>
        <taxon>Bacteria</taxon>
        <taxon>Bacillati</taxon>
        <taxon>Cyanobacteriota</taxon>
        <taxon>Cyanophyceae</taxon>
        <taxon>Nostocales</taxon>
        <taxon>Aphanizomenonaceae</taxon>
        <taxon>Cylindrospermopsis</taxon>
    </lineage>
</organism>
<sequence length="206" mass="23137">MQIRSNMEQAEIFVFIASFFLIALGFKEPDGPVKKPSEHPPIILFPESSRYNFRSGRAELSSEFRNHIRTKLKPKILEVVKQYKDIDAIEVIGHTDGRPINSVEQSISSHNSNLDNNLERVNLGKLSVSRLQPGSNTDLGIMRALAVVQELKQSGGGISKLNLRAYSAGQLLLEDGQPAPIDTTDNPERRRIEIRFTKLGRTQVFK</sequence>
<comment type="caution">
    <text evidence="1">The sequence shown here is derived from an EMBL/GenBank/DDBJ whole genome shotgun (WGS) entry which is preliminary data.</text>
</comment>
<dbReference type="AlphaFoldDB" id="A0A1X4GJG4"/>
<accession>A0A1X4GJG4</accession>
<dbReference type="InterPro" id="IPR036737">
    <property type="entry name" value="OmpA-like_sf"/>
</dbReference>
<dbReference type="EMBL" id="NBYN01000003">
    <property type="protein sequence ID" value="OSO97268.1"/>
    <property type="molecule type" value="Genomic_DNA"/>
</dbReference>
<evidence type="ECO:0000313" key="2">
    <source>
        <dbReference type="Proteomes" id="UP000192997"/>
    </source>
</evidence>
<evidence type="ECO:0000313" key="1">
    <source>
        <dbReference type="EMBL" id="OSO97268.1"/>
    </source>
</evidence>
<reference evidence="2" key="1">
    <citation type="submission" date="2017-04" db="EMBL/GenBank/DDBJ databases">
        <authorList>
            <person name="Abreu V.A."/>
            <person name="Popin R.V."/>
            <person name="Rigonato J."/>
            <person name="Andreote A.P."/>
            <person name="Schaker P.C."/>
            <person name="Hoff-Risseti C."/>
            <person name="Alvarenga D.O."/>
            <person name="Varani A.M."/>
            <person name="Fiore M.F."/>
        </authorList>
    </citation>
    <scope>NUCLEOTIDE SEQUENCE [LARGE SCALE GENOMIC DNA]</scope>
    <source>
        <strain evidence="2">CENA303</strain>
    </source>
</reference>
<dbReference type="Gene3D" id="3.30.1330.60">
    <property type="entry name" value="OmpA-like domain"/>
    <property type="match status" value="1"/>
</dbReference>
<gene>
    <name evidence="1" type="ORF">B7O87_00400</name>
</gene>
<dbReference type="SUPFAM" id="SSF103088">
    <property type="entry name" value="OmpA-like"/>
    <property type="match status" value="1"/>
</dbReference>
<dbReference type="Proteomes" id="UP000192997">
    <property type="component" value="Unassembled WGS sequence"/>
</dbReference>
<proteinExistence type="predicted"/>
<dbReference type="RefSeq" id="WP_071250593.1">
    <property type="nucleotide sequence ID" value="NZ_NBYN01000003.1"/>
</dbReference>
<protein>
    <recommendedName>
        <fullName evidence="3">Flagellar motor protein</fullName>
    </recommendedName>
</protein>